<keyword evidence="9" id="KW-0411">Iron-sulfur</keyword>
<sequence length="746" mass="78925">MTDVSDRSGAAGDPADPGGSTAPGAGSVPYPHMFRPLDINGMRLPNRTVMGSMHTGLEDRLWDADALGAFMAERARGGVGLIVTGGIAPSRTGQLLPFAAKMTNGVDVRHHRRVTSAVHAAGGRVCMQILHAGRYGATPLKVAPGSEPSPIHPFRHLRMTDGMIRHVIRSYGRAAALAREAGYDAVEIMGGEGYLVNQFLCPRTNDRTDGWGGSTRNRQRFLVEVIDEIRRCVPADFPVLLRQSVADLVEGGQTWDEVALMARRAEAHGVDAINTDIGWHEATVPTIVTSVPRAAFVRFTERLRDEVDIPLIASNRINTPEVAEEILARGLVDAVSMARPLLADPAFVDKAREGRADEINTCIACNQACLDHAFVGKKVSCLVNPRAGRETTLTLTPARRPRTVVVVGAGPAGLAAAVTAAECGHRVHLVEAGEDIGGQFSLAARIPGKEEFAETLRYFRRRLDVLGVTVTLGRRLTGDDVARWGEATGAVGTAGAAGTEAGAGTAGTGATGTATPADRDDALPATVDHVIVATGVTPRVPSIPGVDHPRVMTYADCVAGVREPGRSVAVLGAGGIGFDVAEFLTTDRSPTLDLAEWEREWGVTDDPAAPGAVTRPAVSPSPRDVVMIQRSPGRQGRTLNKTTGWVHKAAVRKKGVEQIVGATYDRIDDAGLHLSFRDDDGTVRDRRVLDVESIVLCTGQEPVRDLVTPLTEAGVPVTVIGGADVAAELDAKRAILQGTQAALAVH</sequence>
<dbReference type="InterPro" id="IPR051793">
    <property type="entry name" value="NADH:flavin_oxidoreductase"/>
</dbReference>
<dbReference type="Pfam" id="PF00724">
    <property type="entry name" value="Oxidored_FMN"/>
    <property type="match status" value="1"/>
</dbReference>
<dbReference type="Gene3D" id="3.50.50.60">
    <property type="entry name" value="FAD/NAD(P)-binding domain"/>
    <property type="match status" value="1"/>
</dbReference>
<dbReference type="PANTHER" id="PTHR42917">
    <property type="entry name" value="2,4-DIENOYL-COA REDUCTASE"/>
    <property type="match status" value="1"/>
</dbReference>
<dbReference type="PANTHER" id="PTHR42917:SF2">
    <property type="entry name" value="2,4-DIENOYL-COA REDUCTASE [(2E)-ENOYL-COA-PRODUCING]"/>
    <property type="match status" value="1"/>
</dbReference>
<feature type="region of interest" description="Disordered" evidence="10">
    <location>
        <begin position="1"/>
        <end position="29"/>
    </location>
</feature>
<dbReference type="EC" id="1.3.1.34" evidence="13"/>
<dbReference type="EMBL" id="JACHWT010000006">
    <property type="protein sequence ID" value="MBB3116304.1"/>
    <property type="molecule type" value="Genomic_DNA"/>
</dbReference>
<comment type="cofactor">
    <cofactor evidence="1">
        <name>FMN</name>
        <dbReference type="ChEBI" id="CHEBI:58210"/>
    </cofactor>
</comment>
<name>A0A8H9YCV2_9CORY</name>
<comment type="cofactor">
    <cofactor evidence="2">
        <name>[4Fe-4S] cluster</name>
        <dbReference type="ChEBI" id="CHEBI:49883"/>
    </cofactor>
</comment>
<comment type="similarity">
    <text evidence="3">In the N-terminal section; belongs to the NADH:flavin oxidoreductase/NADH oxidase family.</text>
</comment>
<dbReference type="SUPFAM" id="SSF51395">
    <property type="entry name" value="FMN-linked oxidoreductases"/>
    <property type="match status" value="1"/>
</dbReference>
<dbReference type="PRINTS" id="PR00411">
    <property type="entry name" value="PNDRDTASEI"/>
</dbReference>
<feature type="domain" description="NADH:flavin oxidoreductase/NADH oxidase N-terminal" evidence="11">
    <location>
        <begin position="33"/>
        <end position="358"/>
    </location>
</feature>
<evidence type="ECO:0000256" key="10">
    <source>
        <dbReference type="SAM" id="MobiDB-lite"/>
    </source>
</evidence>
<dbReference type="CDD" id="cd02930">
    <property type="entry name" value="DCR_FMN"/>
    <property type="match status" value="1"/>
</dbReference>
<evidence type="ECO:0000259" key="11">
    <source>
        <dbReference type="Pfam" id="PF00724"/>
    </source>
</evidence>
<dbReference type="GO" id="GO:0008670">
    <property type="term" value="F:2,4-dienoyl-CoA reductase (NADPH) activity"/>
    <property type="evidence" value="ECO:0007669"/>
    <property type="project" value="UniProtKB-EC"/>
</dbReference>
<proteinExistence type="inferred from homology"/>
<dbReference type="SUPFAM" id="SSF51905">
    <property type="entry name" value="FAD/NAD(P)-binding domain"/>
    <property type="match status" value="1"/>
</dbReference>
<dbReference type="PRINTS" id="PR00368">
    <property type="entry name" value="FADPNR"/>
</dbReference>
<evidence type="ECO:0000256" key="4">
    <source>
        <dbReference type="ARBA" id="ARBA00022630"/>
    </source>
</evidence>
<accession>A0A8H9YCV2</accession>
<feature type="domain" description="FAD/NAD(P)-binding" evidence="12">
    <location>
        <begin position="403"/>
        <end position="726"/>
    </location>
</feature>
<dbReference type="InterPro" id="IPR013785">
    <property type="entry name" value="Aldolase_TIM"/>
</dbReference>
<reference evidence="13" key="1">
    <citation type="submission" date="2020-08" db="EMBL/GenBank/DDBJ databases">
        <title>Sequencing the genomes of 1000 actinobacteria strains.</title>
        <authorList>
            <person name="Klenk H.-P."/>
        </authorList>
    </citation>
    <scope>NUCLEOTIDE SEQUENCE</scope>
    <source>
        <strain evidence="13">DSM 20582</strain>
    </source>
</reference>
<evidence type="ECO:0000256" key="7">
    <source>
        <dbReference type="ARBA" id="ARBA00023002"/>
    </source>
</evidence>
<keyword evidence="4" id="KW-0285">Flavoprotein</keyword>
<dbReference type="InterPro" id="IPR001155">
    <property type="entry name" value="OxRdtase_FMN_N"/>
</dbReference>
<evidence type="ECO:0000259" key="12">
    <source>
        <dbReference type="Pfam" id="PF07992"/>
    </source>
</evidence>
<feature type="compositionally biased region" description="Low complexity" evidence="10">
    <location>
        <begin position="494"/>
        <end position="503"/>
    </location>
</feature>
<keyword evidence="5" id="KW-0288">FMN</keyword>
<evidence type="ECO:0000256" key="6">
    <source>
        <dbReference type="ARBA" id="ARBA00022723"/>
    </source>
</evidence>
<dbReference type="Gene3D" id="3.40.50.720">
    <property type="entry name" value="NAD(P)-binding Rossmann-like Domain"/>
    <property type="match status" value="2"/>
</dbReference>
<evidence type="ECO:0000256" key="1">
    <source>
        <dbReference type="ARBA" id="ARBA00001917"/>
    </source>
</evidence>
<evidence type="ECO:0000313" key="14">
    <source>
        <dbReference type="Proteomes" id="UP000612712"/>
    </source>
</evidence>
<organism evidence="13 14">
    <name type="scientific">Corynebacterium bovis DSM 20582 = CIP 54.80</name>
    <dbReference type="NCBI Taxonomy" id="927655"/>
    <lineage>
        <taxon>Bacteria</taxon>
        <taxon>Bacillati</taxon>
        <taxon>Actinomycetota</taxon>
        <taxon>Actinomycetes</taxon>
        <taxon>Mycobacteriales</taxon>
        <taxon>Corynebacteriaceae</taxon>
        <taxon>Corynebacterium</taxon>
    </lineage>
</organism>
<evidence type="ECO:0000256" key="5">
    <source>
        <dbReference type="ARBA" id="ARBA00022643"/>
    </source>
</evidence>
<comment type="caution">
    <text evidence="13">The sequence shown here is derived from an EMBL/GenBank/DDBJ whole genome shotgun (WGS) entry which is preliminary data.</text>
</comment>
<keyword evidence="6" id="KW-0479">Metal-binding</keyword>
<keyword evidence="8" id="KW-0408">Iron</keyword>
<dbReference type="InterPro" id="IPR023753">
    <property type="entry name" value="FAD/NAD-binding_dom"/>
</dbReference>
<gene>
    <name evidence="13" type="ORF">FHU32_001539</name>
</gene>
<dbReference type="GO" id="GO:0010181">
    <property type="term" value="F:FMN binding"/>
    <property type="evidence" value="ECO:0007669"/>
    <property type="project" value="InterPro"/>
</dbReference>
<dbReference type="AlphaFoldDB" id="A0A8H9YCV2"/>
<evidence type="ECO:0000256" key="8">
    <source>
        <dbReference type="ARBA" id="ARBA00023004"/>
    </source>
</evidence>
<evidence type="ECO:0000256" key="2">
    <source>
        <dbReference type="ARBA" id="ARBA00001966"/>
    </source>
</evidence>
<keyword evidence="7 13" id="KW-0560">Oxidoreductase</keyword>
<dbReference type="GO" id="GO:0051536">
    <property type="term" value="F:iron-sulfur cluster binding"/>
    <property type="evidence" value="ECO:0007669"/>
    <property type="project" value="UniProtKB-KW"/>
</dbReference>
<evidence type="ECO:0000256" key="9">
    <source>
        <dbReference type="ARBA" id="ARBA00023014"/>
    </source>
</evidence>
<evidence type="ECO:0000313" key="13">
    <source>
        <dbReference type="EMBL" id="MBB3116304.1"/>
    </source>
</evidence>
<dbReference type="Proteomes" id="UP000612712">
    <property type="component" value="Unassembled WGS sequence"/>
</dbReference>
<feature type="compositionally biased region" description="Low complexity" evidence="10">
    <location>
        <begin position="7"/>
        <end position="27"/>
    </location>
</feature>
<feature type="region of interest" description="Disordered" evidence="10">
    <location>
        <begin position="494"/>
        <end position="520"/>
    </location>
</feature>
<protein>
    <submittedName>
        <fullName evidence="13">2,4-dienoyl-CoA reductase (NADPH2)</fullName>
        <ecNumber evidence="13">1.3.1.34</ecNumber>
    </submittedName>
</protein>
<dbReference type="GO" id="GO:0046872">
    <property type="term" value="F:metal ion binding"/>
    <property type="evidence" value="ECO:0007669"/>
    <property type="project" value="UniProtKB-KW"/>
</dbReference>
<dbReference type="Gene3D" id="3.20.20.70">
    <property type="entry name" value="Aldolase class I"/>
    <property type="match status" value="1"/>
</dbReference>
<dbReference type="Pfam" id="PF07992">
    <property type="entry name" value="Pyr_redox_2"/>
    <property type="match status" value="1"/>
</dbReference>
<dbReference type="InterPro" id="IPR036188">
    <property type="entry name" value="FAD/NAD-bd_sf"/>
</dbReference>
<dbReference type="SUPFAM" id="SSF51971">
    <property type="entry name" value="Nucleotide-binding domain"/>
    <property type="match status" value="1"/>
</dbReference>
<evidence type="ECO:0000256" key="3">
    <source>
        <dbReference type="ARBA" id="ARBA00011048"/>
    </source>
</evidence>